<reference evidence="3" key="5">
    <citation type="journal article" date="2018" name="Nat. Plants">
        <title>Whole-genome landscape of Medicago truncatula symbiotic genes.</title>
        <authorList>
            <person name="Pecrix Y."/>
            <person name="Gamas P."/>
            <person name="Carrere S."/>
        </authorList>
    </citation>
    <scope>NUCLEOTIDE SEQUENCE</scope>
    <source>
        <tissue evidence="3">Leaves</tissue>
    </source>
</reference>
<dbReference type="InterPro" id="IPR017451">
    <property type="entry name" value="F-box-assoc_interact_dom"/>
</dbReference>
<dbReference type="Gramene" id="rna13491">
    <property type="protein sequence ID" value="RHN65628.1"/>
    <property type="gene ID" value="gene13491"/>
</dbReference>
<reference evidence="2 5" key="2">
    <citation type="journal article" date="2014" name="BMC Genomics">
        <title>An improved genome release (version Mt4.0) for the model legume Medicago truncatula.</title>
        <authorList>
            <person name="Tang H."/>
            <person name="Krishnakumar V."/>
            <person name="Bidwell S."/>
            <person name="Rosen B."/>
            <person name="Chan A."/>
            <person name="Zhou S."/>
            <person name="Gentzbittel L."/>
            <person name="Childs K.L."/>
            <person name="Yandell M."/>
            <person name="Gundlach H."/>
            <person name="Mayer K.F."/>
            <person name="Schwartz D.C."/>
            <person name="Town C.D."/>
        </authorList>
    </citation>
    <scope>GENOME REANNOTATION</scope>
    <source>
        <strain evidence="4 5">cv. Jemalong A17</strain>
    </source>
</reference>
<dbReference type="PaxDb" id="3880-AES68708"/>
<reference evidence="6" key="4">
    <citation type="journal article" date="2018" name="Nat. Plants">
        <title>Whole-genome landscape of Medicago truncatula symbiotic genes.</title>
        <authorList>
            <person name="Pecrix Y."/>
            <person name="Staton S.E."/>
            <person name="Sallet E."/>
            <person name="Lelandais-Briere C."/>
            <person name="Moreau S."/>
            <person name="Carrere S."/>
            <person name="Blein T."/>
            <person name="Jardinaud M.F."/>
            <person name="Latrasse D."/>
            <person name="Zouine M."/>
            <person name="Zahm M."/>
            <person name="Kreplak J."/>
            <person name="Mayjonade B."/>
            <person name="Satge C."/>
            <person name="Perez M."/>
            <person name="Cauet S."/>
            <person name="Marande W."/>
            <person name="Chantry-Darmon C."/>
            <person name="Lopez-Roques C."/>
            <person name="Bouchez O."/>
            <person name="Berard A."/>
            <person name="Debelle F."/>
            <person name="Munos S."/>
            <person name="Bendahmane A."/>
            <person name="Berges H."/>
            <person name="Niebel A."/>
            <person name="Buitink J."/>
            <person name="Frugier F."/>
            <person name="Benhamed M."/>
            <person name="Crespi M."/>
            <person name="Gouzy J."/>
            <person name="Gamas P."/>
        </authorList>
    </citation>
    <scope>NUCLEOTIDE SEQUENCE [LARGE SCALE GENOMIC DNA]</scope>
    <source>
        <strain evidence="6">cv. Jemalong A17</strain>
    </source>
</reference>
<dbReference type="SUPFAM" id="SSF81383">
    <property type="entry name" value="F-box domain"/>
    <property type="match status" value="1"/>
</dbReference>
<dbReference type="EnsemblPlants" id="AES68708">
    <property type="protein sequence ID" value="AES68708"/>
    <property type="gene ID" value="MTR_3g013950"/>
</dbReference>
<sequence>MSLSILLPELIDDILLRLPQKPLARFKCVSKHYNSLISDPEFTKLHLQRLPKISHTLISLEEANTWVITPNSVHHLLEHPSSITEEEDASLRFNMNENDCFSIGSANGLVSLISVKSQEGGNKEICTQFWNPTLRLRSEDSPNLTIMPPPSNDNMLSRVHFGFGYDDLSDTYKVAAVFWNCIAQKMEAKVHCMGDSSWRNTLACHDFPILLQRTIVGPFVNGSVNWLTYHNLNCHLYERENVTINQLLIFSLDLRKEACKYILLPDATTVVSQDLLKLAVLRGCLCFYYNHMRTHFVLWEMKEFGVQESWTQLVNVSYGHLQFREFLNWLLLPVCLSEDGDVVMLVCEEEDEAIMYNQKDGIVEPVELSNNQIRYAEEHMQSLVLPCPHPH</sequence>
<dbReference type="AlphaFoldDB" id="G7IYP6"/>
<evidence type="ECO:0000313" key="2">
    <source>
        <dbReference type="EMBL" id="AES68708.1"/>
    </source>
</evidence>
<evidence type="ECO:0000313" key="5">
    <source>
        <dbReference type="Proteomes" id="UP000002051"/>
    </source>
</evidence>
<dbReference type="InterPro" id="IPR001810">
    <property type="entry name" value="F-box_dom"/>
</dbReference>
<keyword evidence="5" id="KW-1185">Reference proteome</keyword>
<dbReference type="EMBL" id="CM001219">
    <property type="protein sequence ID" value="AES68708.1"/>
    <property type="molecule type" value="Genomic_DNA"/>
</dbReference>
<evidence type="ECO:0000259" key="1">
    <source>
        <dbReference type="SMART" id="SM00256"/>
    </source>
</evidence>
<dbReference type="Pfam" id="PF00646">
    <property type="entry name" value="F-box"/>
    <property type="match status" value="1"/>
</dbReference>
<dbReference type="Proteomes" id="UP000002051">
    <property type="component" value="Chromosome 3"/>
</dbReference>
<dbReference type="InterPro" id="IPR036047">
    <property type="entry name" value="F-box-like_dom_sf"/>
</dbReference>
<reference evidence="4" key="3">
    <citation type="submission" date="2015-04" db="UniProtKB">
        <authorList>
            <consortium name="EnsemblPlants"/>
        </authorList>
    </citation>
    <scope>IDENTIFICATION</scope>
    <source>
        <strain evidence="4">cv. Jemalong A17</strain>
    </source>
</reference>
<dbReference type="eggNOG" id="ENOG502QUVH">
    <property type="taxonomic scope" value="Eukaryota"/>
</dbReference>
<evidence type="ECO:0000313" key="4">
    <source>
        <dbReference type="EnsemblPlants" id="AES68708"/>
    </source>
</evidence>
<dbReference type="EMBL" id="PSQE01000003">
    <property type="protein sequence ID" value="RHN65628.1"/>
    <property type="molecule type" value="Genomic_DNA"/>
</dbReference>
<organism evidence="2 5">
    <name type="scientific">Medicago truncatula</name>
    <name type="common">Barrel medic</name>
    <name type="synonym">Medicago tribuloides</name>
    <dbReference type="NCBI Taxonomy" id="3880"/>
    <lineage>
        <taxon>Eukaryota</taxon>
        <taxon>Viridiplantae</taxon>
        <taxon>Streptophyta</taxon>
        <taxon>Embryophyta</taxon>
        <taxon>Tracheophyta</taxon>
        <taxon>Spermatophyta</taxon>
        <taxon>Magnoliopsida</taxon>
        <taxon>eudicotyledons</taxon>
        <taxon>Gunneridae</taxon>
        <taxon>Pentapetalae</taxon>
        <taxon>rosids</taxon>
        <taxon>fabids</taxon>
        <taxon>Fabales</taxon>
        <taxon>Fabaceae</taxon>
        <taxon>Papilionoideae</taxon>
        <taxon>50 kb inversion clade</taxon>
        <taxon>NPAAA clade</taxon>
        <taxon>Hologalegina</taxon>
        <taxon>IRL clade</taxon>
        <taxon>Trifolieae</taxon>
        <taxon>Medicago</taxon>
    </lineage>
</organism>
<accession>G7IYP6</accession>
<dbReference type="Proteomes" id="UP000265566">
    <property type="component" value="Chromosome 3"/>
</dbReference>
<dbReference type="SMART" id="SM00256">
    <property type="entry name" value="FBOX"/>
    <property type="match status" value="1"/>
</dbReference>
<dbReference type="Pfam" id="PF08268">
    <property type="entry name" value="FBA_3"/>
    <property type="match status" value="1"/>
</dbReference>
<gene>
    <name evidence="4" type="primary">11415265</name>
    <name evidence="2" type="ordered locus">MTR_3g013950</name>
    <name evidence="3" type="ORF">MtrunA17_Chr3g0082011</name>
</gene>
<name>G7IYP6_MEDTR</name>
<dbReference type="InterPro" id="IPR050796">
    <property type="entry name" value="SCF_F-box_component"/>
</dbReference>
<dbReference type="HOGENOM" id="CLU_027176_0_1_1"/>
<reference evidence="2 5" key="1">
    <citation type="journal article" date="2011" name="Nature">
        <title>The Medicago genome provides insight into the evolution of rhizobial symbioses.</title>
        <authorList>
            <person name="Young N.D."/>
            <person name="Debelle F."/>
            <person name="Oldroyd G.E."/>
            <person name="Geurts R."/>
            <person name="Cannon S.B."/>
            <person name="Udvardi M.K."/>
            <person name="Benedito V.A."/>
            <person name="Mayer K.F."/>
            <person name="Gouzy J."/>
            <person name="Schoof H."/>
            <person name="Van de Peer Y."/>
            <person name="Proost S."/>
            <person name="Cook D.R."/>
            <person name="Meyers B.C."/>
            <person name="Spannagl M."/>
            <person name="Cheung F."/>
            <person name="De Mita S."/>
            <person name="Krishnakumar V."/>
            <person name="Gundlach H."/>
            <person name="Zhou S."/>
            <person name="Mudge J."/>
            <person name="Bharti A.K."/>
            <person name="Murray J.D."/>
            <person name="Naoumkina M.A."/>
            <person name="Rosen B."/>
            <person name="Silverstein K.A."/>
            <person name="Tang H."/>
            <person name="Rombauts S."/>
            <person name="Zhao P.X."/>
            <person name="Zhou P."/>
            <person name="Barbe V."/>
            <person name="Bardou P."/>
            <person name="Bechner M."/>
            <person name="Bellec A."/>
            <person name="Berger A."/>
            <person name="Berges H."/>
            <person name="Bidwell S."/>
            <person name="Bisseling T."/>
            <person name="Choisne N."/>
            <person name="Couloux A."/>
            <person name="Denny R."/>
            <person name="Deshpande S."/>
            <person name="Dai X."/>
            <person name="Doyle J.J."/>
            <person name="Dudez A.M."/>
            <person name="Farmer A.D."/>
            <person name="Fouteau S."/>
            <person name="Franken C."/>
            <person name="Gibelin C."/>
            <person name="Gish J."/>
            <person name="Goldstein S."/>
            <person name="Gonzalez A.J."/>
            <person name="Green P.J."/>
            <person name="Hallab A."/>
            <person name="Hartog M."/>
            <person name="Hua A."/>
            <person name="Humphray S.J."/>
            <person name="Jeong D.H."/>
            <person name="Jing Y."/>
            <person name="Jocker A."/>
            <person name="Kenton S.M."/>
            <person name="Kim D.J."/>
            <person name="Klee K."/>
            <person name="Lai H."/>
            <person name="Lang C."/>
            <person name="Lin S."/>
            <person name="Macmil S.L."/>
            <person name="Magdelenat G."/>
            <person name="Matthews L."/>
            <person name="McCorrison J."/>
            <person name="Monaghan E.L."/>
            <person name="Mun J.H."/>
            <person name="Najar F.Z."/>
            <person name="Nicholson C."/>
            <person name="Noirot C."/>
            <person name="O'Bleness M."/>
            <person name="Paule C.R."/>
            <person name="Poulain J."/>
            <person name="Prion F."/>
            <person name="Qin B."/>
            <person name="Qu C."/>
            <person name="Retzel E.F."/>
            <person name="Riddle C."/>
            <person name="Sallet E."/>
            <person name="Samain S."/>
            <person name="Samson N."/>
            <person name="Sanders I."/>
            <person name="Saurat O."/>
            <person name="Scarpelli C."/>
            <person name="Schiex T."/>
            <person name="Segurens B."/>
            <person name="Severin A.J."/>
            <person name="Sherrier D.J."/>
            <person name="Shi R."/>
            <person name="Sims S."/>
            <person name="Singer S.R."/>
            <person name="Sinharoy S."/>
            <person name="Sterck L."/>
            <person name="Viollet A."/>
            <person name="Wang B.B."/>
            <person name="Wang K."/>
            <person name="Wang M."/>
            <person name="Wang X."/>
            <person name="Warfsmann J."/>
            <person name="Weissenbach J."/>
            <person name="White D.D."/>
            <person name="White J.D."/>
            <person name="Wiley G.B."/>
            <person name="Wincker P."/>
            <person name="Xing Y."/>
            <person name="Yang L."/>
            <person name="Yao Z."/>
            <person name="Ying F."/>
            <person name="Zhai J."/>
            <person name="Zhou L."/>
            <person name="Zuber A."/>
            <person name="Denarie J."/>
            <person name="Dixon R.A."/>
            <person name="May G.D."/>
            <person name="Schwartz D.C."/>
            <person name="Rogers J."/>
            <person name="Quetier F."/>
            <person name="Town C.D."/>
            <person name="Roe B.A."/>
        </authorList>
    </citation>
    <scope>NUCLEOTIDE SEQUENCE [LARGE SCALE GENOMIC DNA]</scope>
    <source>
        <strain evidence="2">A17</strain>
        <strain evidence="4 5">cv. Jemalong A17</strain>
    </source>
</reference>
<dbReference type="PANTHER" id="PTHR31672:SF13">
    <property type="entry name" value="F-BOX PROTEIN CPR30-LIKE"/>
    <property type="match status" value="1"/>
</dbReference>
<evidence type="ECO:0000313" key="6">
    <source>
        <dbReference type="Proteomes" id="UP000265566"/>
    </source>
</evidence>
<protein>
    <submittedName>
        <fullName evidence="2">F-box protein interaction domain protein</fullName>
    </submittedName>
    <submittedName>
        <fullName evidence="3">Putative F-box domain-containing protein</fullName>
    </submittedName>
</protein>
<feature type="domain" description="F-box" evidence="1">
    <location>
        <begin position="7"/>
        <end position="46"/>
    </location>
</feature>
<dbReference type="OMA" id="CANMAFG"/>
<dbReference type="InterPro" id="IPR013187">
    <property type="entry name" value="F-box-assoc_dom_typ3"/>
</dbReference>
<dbReference type="KEGG" id="mtr:11415265"/>
<proteinExistence type="predicted"/>
<dbReference type="CDD" id="cd22157">
    <property type="entry name" value="F-box_AtFBW1-like"/>
    <property type="match status" value="1"/>
</dbReference>
<evidence type="ECO:0000313" key="3">
    <source>
        <dbReference type="EMBL" id="RHN65628.1"/>
    </source>
</evidence>
<dbReference type="PANTHER" id="PTHR31672">
    <property type="entry name" value="BNACNNG10540D PROTEIN"/>
    <property type="match status" value="1"/>
</dbReference>
<dbReference type="OrthoDB" id="591557at2759"/>
<dbReference type="NCBIfam" id="TIGR01640">
    <property type="entry name" value="F_box_assoc_1"/>
    <property type="match status" value="1"/>
</dbReference>